<accession>A0A930UYP0</accession>
<reference evidence="1" key="1">
    <citation type="submission" date="2020-11" db="EMBL/GenBank/DDBJ databases">
        <title>Gallibacterium anatis 1637, full genome, WGS.</title>
        <authorList>
            <person name="Laishevtcev A.I."/>
            <person name="Yakimova E.A."/>
            <person name="Petkovich D."/>
            <person name="Stepanova T.V."/>
            <person name="Kalendr R.S."/>
            <person name="Rubalsky E.O."/>
            <person name="Zulkarneev E.R."/>
            <person name="Aleshkin A.V."/>
        </authorList>
    </citation>
    <scope>NUCLEOTIDE SEQUENCE</scope>
    <source>
        <strain evidence="1">1637</strain>
    </source>
</reference>
<dbReference type="AlphaFoldDB" id="A0A930UYP0"/>
<organism evidence="1">
    <name type="scientific">Gallibacterium anatis</name>
    <dbReference type="NCBI Taxonomy" id="750"/>
    <lineage>
        <taxon>Bacteria</taxon>
        <taxon>Pseudomonadati</taxon>
        <taxon>Pseudomonadota</taxon>
        <taxon>Gammaproteobacteria</taxon>
        <taxon>Pasteurellales</taxon>
        <taxon>Pasteurellaceae</taxon>
        <taxon>Gallibacterium</taxon>
    </lineage>
</organism>
<comment type="caution">
    <text evidence="1">The sequence shown here is derived from an EMBL/GenBank/DDBJ whole genome shotgun (WGS) entry which is preliminary data.</text>
</comment>
<name>A0A930UYP0_9PAST</name>
<protein>
    <submittedName>
        <fullName evidence="1">Uncharacterized protein</fullName>
    </submittedName>
</protein>
<proteinExistence type="predicted"/>
<dbReference type="EMBL" id="JADION010000057">
    <property type="protein sequence ID" value="MBF4103143.1"/>
    <property type="molecule type" value="Genomic_DNA"/>
</dbReference>
<gene>
    <name evidence="1" type="ORF">INT80_14995</name>
</gene>
<sequence>MRLKFWEQVIALTAKQSEWSSDIEKMVVKGNSKGVLLKSVILEKTDDFLKLGLCPEAFNLLKL</sequence>
<evidence type="ECO:0000313" key="1">
    <source>
        <dbReference type="EMBL" id="MBF4103143.1"/>
    </source>
</evidence>